<proteinExistence type="predicted"/>
<evidence type="ECO:0000313" key="3">
    <source>
        <dbReference type="Proteomes" id="UP000192761"/>
    </source>
</evidence>
<dbReference type="RefSeq" id="WP_139798848.1">
    <property type="nucleotide sequence ID" value="NZ_FWXD01000016.1"/>
</dbReference>
<reference evidence="2 3" key="1">
    <citation type="submission" date="2017-04" db="EMBL/GenBank/DDBJ databases">
        <authorList>
            <person name="Afonso C.L."/>
            <person name="Miller P.J."/>
            <person name="Scott M.A."/>
            <person name="Spackman E."/>
            <person name="Goraichik I."/>
            <person name="Dimitrov K.M."/>
            <person name="Suarez D.L."/>
            <person name="Swayne D.E."/>
        </authorList>
    </citation>
    <scope>NUCLEOTIDE SEQUENCE [LARGE SCALE GENOMIC DNA]</scope>
    <source>
        <strain evidence="2 3">DSM 23236</strain>
    </source>
</reference>
<name>A0A1W1XTS1_9NEIS</name>
<organism evidence="2 3">
    <name type="scientific">Andreprevotia lacus DSM 23236</name>
    <dbReference type="NCBI Taxonomy" id="1121001"/>
    <lineage>
        <taxon>Bacteria</taxon>
        <taxon>Pseudomonadati</taxon>
        <taxon>Pseudomonadota</taxon>
        <taxon>Betaproteobacteria</taxon>
        <taxon>Neisseriales</taxon>
        <taxon>Chitinibacteraceae</taxon>
        <taxon>Andreprevotia</taxon>
    </lineage>
</organism>
<keyword evidence="1" id="KW-1133">Transmembrane helix</keyword>
<evidence type="ECO:0000313" key="2">
    <source>
        <dbReference type="EMBL" id="SMC27286.1"/>
    </source>
</evidence>
<keyword evidence="1" id="KW-0812">Transmembrane</keyword>
<accession>A0A1W1XTS1</accession>
<keyword evidence="3" id="KW-1185">Reference proteome</keyword>
<dbReference type="AlphaFoldDB" id="A0A1W1XTS1"/>
<dbReference type="Proteomes" id="UP000192761">
    <property type="component" value="Unassembled WGS sequence"/>
</dbReference>
<protein>
    <submittedName>
        <fullName evidence="2">Uncharacterized protein</fullName>
    </submittedName>
</protein>
<feature type="transmembrane region" description="Helical" evidence="1">
    <location>
        <begin position="6"/>
        <end position="28"/>
    </location>
</feature>
<dbReference type="EMBL" id="FWXD01000016">
    <property type="protein sequence ID" value="SMC27286.1"/>
    <property type="molecule type" value="Genomic_DNA"/>
</dbReference>
<evidence type="ECO:0000256" key="1">
    <source>
        <dbReference type="SAM" id="Phobius"/>
    </source>
</evidence>
<feature type="transmembrane region" description="Helical" evidence="1">
    <location>
        <begin position="40"/>
        <end position="63"/>
    </location>
</feature>
<gene>
    <name evidence="2" type="ORF">SAMN02745857_02787</name>
</gene>
<feature type="transmembrane region" description="Helical" evidence="1">
    <location>
        <begin position="69"/>
        <end position="86"/>
    </location>
</feature>
<keyword evidence="1" id="KW-0472">Membrane</keyword>
<sequence>MPRHLLVARHAFFALVFTLVAAANIYLYRMGQLQRLNDGITMGLGLVELMICAGLLPLLLATLCLRPERAWLIAIGTASAVLPFLIH</sequence>